<gene>
    <name evidence="5" type="ORF">ACEZDJ_02075</name>
</gene>
<feature type="domain" description="HTH gntR-type" evidence="4">
    <location>
        <begin position="16"/>
        <end position="86"/>
    </location>
</feature>
<dbReference type="PRINTS" id="PR00035">
    <property type="entry name" value="HTHGNTR"/>
</dbReference>
<keyword evidence="6" id="KW-1185">Reference proteome</keyword>
<dbReference type="Pfam" id="PF07729">
    <property type="entry name" value="FCD"/>
    <property type="match status" value="1"/>
</dbReference>
<dbReference type="SMART" id="SM00345">
    <property type="entry name" value="HTH_GNTR"/>
    <property type="match status" value="1"/>
</dbReference>
<dbReference type="InterPro" id="IPR000524">
    <property type="entry name" value="Tscrpt_reg_HTH_GntR"/>
</dbReference>
<evidence type="ECO:0000313" key="6">
    <source>
        <dbReference type="Proteomes" id="UP001592528"/>
    </source>
</evidence>
<dbReference type="Pfam" id="PF00392">
    <property type="entry name" value="GntR"/>
    <property type="match status" value="1"/>
</dbReference>
<comment type="caution">
    <text evidence="5">The sequence shown here is derived from an EMBL/GenBank/DDBJ whole genome shotgun (WGS) entry which is preliminary data.</text>
</comment>
<keyword evidence="2" id="KW-0238">DNA-binding</keyword>
<protein>
    <submittedName>
        <fullName evidence="5">FadR/GntR family transcriptional regulator</fullName>
    </submittedName>
</protein>
<sequence length="248" mass="26534">MSDLSAFLRLPGSETAARAELVVQQLETAVSIGLLVHGQRLPPEGELASQLGVSTGSLRQALTILRQRGVIRTRAGRNGGSVIDGSAAVSAESLTDQLRARTGEELRDLGDHCAAVLGAAARLAAARACEQDLDELRSHAARFRTAVVTDDLGACRRSYSRFRIHLGVAARSPRLTVQLVQLQGEFAPLRWAAAETVTARKRVDERQVAILDAVEAKDGAAAQSLAVGHQEEETRRLIDRHLALLADG</sequence>
<dbReference type="SUPFAM" id="SSF46785">
    <property type="entry name" value="Winged helix' DNA-binding domain"/>
    <property type="match status" value="1"/>
</dbReference>
<evidence type="ECO:0000313" key="5">
    <source>
        <dbReference type="EMBL" id="MFC1400072.1"/>
    </source>
</evidence>
<keyword evidence="1" id="KW-0805">Transcription regulation</keyword>
<dbReference type="Proteomes" id="UP001592528">
    <property type="component" value="Unassembled WGS sequence"/>
</dbReference>
<dbReference type="SMART" id="SM00895">
    <property type="entry name" value="FCD"/>
    <property type="match status" value="1"/>
</dbReference>
<dbReference type="InterPro" id="IPR008920">
    <property type="entry name" value="TF_FadR/GntR_C"/>
</dbReference>
<dbReference type="InterPro" id="IPR036390">
    <property type="entry name" value="WH_DNA-bd_sf"/>
</dbReference>
<dbReference type="InterPro" id="IPR011711">
    <property type="entry name" value="GntR_C"/>
</dbReference>
<name>A0ABV6UF44_9ACTN</name>
<dbReference type="EMBL" id="JBHEZZ010000001">
    <property type="protein sequence ID" value="MFC1400072.1"/>
    <property type="molecule type" value="Genomic_DNA"/>
</dbReference>
<dbReference type="InterPro" id="IPR036388">
    <property type="entry name" value="WH-like_DNA-bd_sf"/>
</dbReference>
<dbReference type="RefSeq" id="WP_051724955.1">
    <property type="nucleotide sequence ID" value="NZ_JBHEZZ010000001.1"/>
</dbReference>
<accession>A0ABV6UF44</accession>
<evidence type="ECO:0000256" key="3">
    <source>
        <dbReference type="ARBA" id="ARBA00023163"/>
    </source>
</evidence>
<organism evidence="5 6">
    <name type="scientific">Streptacidiphilus cavernicola</name>
    <dbReference type="NCBI Taxonomy" id="3342716"/>
    <lineage>
        <taxon>Bacteria</taxon>
        <taxon>Bacillati</taxon>
        <taxon>Actinomycetota</taxon>
        <taxon>Actinomycetes</taxon>
        <taxon>Kitasatosporales</taxon>
        <taxon>Streptomycetaceae</taxon>
        <taxon>Streptacidiphilus</taxon>
    </lineage>
</organism>
<evidence type="ECO:0000256" key="2">
    <source>
        <dbReference type="ARBA" id="ARBA00023125"/>
    </source>
</evidence>
<reference evidence="5 6" key="1">
    <citation type="submission" date="2024-09" db="EMBL/GenBank/DDBJ databases">
        <authorList>
            <person name="Lee S.D."/>
        </authorList>
    </citation>
    <scope>NUCLEOTIDE SEQUENCE [LARGE SCALE GENOMIC DNA]</scope>
    <source>
        <strain evidence="5 6">N1-5</strain>
    </source>
</reference>
<dbReference type="PROSITE" id="PS50949">
    <property type="entry name" value="HTH_GNTR"/>
    <property type="match status" value="1"/>
</dbReference>
<dbReference type="Gene3D" id="1.10.10.10">
    <property type="entry name" value="Winged helix-like DNA-binding domain superfamily/Winged helix DNA-binding domain"/>
    <property type="match status" value="1"/>
</dbReference>
<dbReference type="PANTHER" id="PTHR43537">
    <property type="entry name" value="TRANSCRIPTIONAL REGULATOR, GNTR FAMILY"/>
    <property type="match status" value="1"/>
</dbReference>
<proteinExistence type="predicted"/>
<dbReference type="Gene3D" id="1.20.120.530">
    <property type="entry name" value="GntR ligand-binding domain-like"/>
    <property type="match status" value="1"/>
</dbReference>
<dbReference type="SUPFAM" id="SSF48008">
    <property type="entry name" value="GntR ligand-binding domain-like"/>
    <property type="match status" value="1"/>
</dbReference>
<keyword evidence="3" id="KW-0804">Transcription</keyword>
<evidence type="ECO:0000259" key="4">
    <source>
        <dbReference type="PROSITE" id="PS50949"/>
    </source>
</evidence>
<dbReference type="PANTHER" id="PTHR43537:SF49">
    <property type="entry name" value="TRANSCRIPTIONAL REGULATORY PROTEIN"/>
    <property type="match status" value="1"/>
</dbReference>
<evidence type="ECO:0000256" key="1">
    <source>
        <dbReference type="ARBA" id="ARBA00023015"/>
    </source>
</evidence>